<evidence type="ECO:0000313" key="2">
    <source>
        <dbReference type="Proteomes" id="UP000603728"/>
    </source>
</evidence>
<evidence type="ECO:0008006" key="3">
    <source>
        <dbReference type="Google" id="ProtNLM"/>
    </source>
</evidence>
<gene>
    <name evidence="1" type="ORF">JI750_17655</name>
</gene>
<dbReference type="Proteomes" id="UP000603728">
    <property type="component" value="Unassembled WGS sequence"/>
</dbReference>
<name>A0ABS1KKG9_9FLAO</name>
<protein>
    <recommendedName>
        <fullName evidence="3">Transposase</fullName>
    </recommendedName>
</protein>
<comment type="caution">
    <text evidence="1">The sequence shown here is derived from an EMBL/GenBank/DDBJ whole genome shotgun (WGS) entry which is preliminary data.</text>
</comment>
<sequence length="89" mass="10321">MFKRVFELPFFDFKINLKEKSPTAYFFKCKAYVMRQLGNKLKKDLKKRIKSIAEAEKGSTFAPATAKNALRHSGSFMIIEGRNSQKKKI</sequence>
<proteinExistence type="predicted"/>
<organism evidence="1 2">
    <name type="scientific">Flavobacterium tagetis</name>
    <dbReference type="NCBI Taxonomy" id="2801336"/>
    <lineage>
        <taxon>Bacteria</taxon>
        <taxon>Pseudomonadati</taxon>
        <taxon>Bacteroidota</taxon>
        <taxon>Flavobacteriia</taxon>
        <taxon>Flavobacteriales</taxon>
        <taxon>Flavobacteriaceae</taxon>
        <taxon>Flavobacterium</taxon>
    </lineage>
</organism>
<keyword evidence="2" id="KW-1185">Reference proteome</keyword>
<accession>A0ABS1KKG9</accession>
<dbReference type="EMBL" id="JAERSF010000003">
    <property type="protein sequence ID" value="MBL0738726.1"/>
    <property type="molecule type" value="Genomic_DNA"/>
</dbReference>
<feature type="non-terminal residue" evidence="1">
    <location>
        <position position="89"/>
    </location>
</feature>
<evidence type="ECO:0000313" key="1">
    <source>
        <dbReference type="EMBL" id="MBL0738726.1"/>
    </source>
</evidence>
<reference evidence="1 2" key="1">
    <citation type="submission" date="2021-01" db="EMBL/GenBank/DDBJ databases">
        <title>Genome seq and assembly of Flavobacterium sp. GN10.</title>
        <authorList>
            <person name="Chhetri G."/>
        </authorList>
    </citation>
    <scope>NUCLEOTIDE SEQUENCE [LARGE SCALE GENOMIC DNA]</scope>
    <source>
        <strain evidence="1 2">GN10</strain>
    </source>
</reference>